<organism evidence="1 2">
    <name type="scientific">Scortum barcoo</name>
    <name type="common">barcoo grunter</name>
    <dbReference type="NCBI Taxonomy" id="214431"/>
    <lineage>
        <taxon>Eukaryota</taxon>
        <taxon>Metazoa</taxon>
        <taxon>Chordata</taxon>
        <taxon>Craniata</taxon>
        <taxon>Vertebrata</taxon>
        <taxon>Euteleostomi</taxon>
        <taxon>Actinopterygii</taxon>
        <taxon>Neopterygii</taxon>
        <taxon>Teleostei</taxon>
        <taxon>Neoteleostei</taxon>
        <taxon>Acanthomorphata</taxon>
        <taxon>Eupercaria</taxon>
        <taxon>Centrarchiformes</taxon>
        <taxon>Terapontoidei</taxon>
        <taxon>Terapontidae</taxon>
        <taxon>Scortum</taxon>
    </lineage>
</organism>
<evidence type="ECO:0000313" key="1">
    <source>
        <dbReference type="EMBL" id="KAI3357525.1"/>
    </source>
</evidence>
<comment type="caution">
    <text evidence="1">The sequence shown here is derived from an EMBL/GenBank/DDBJ whole genome shotgun (WGS) entry which is preliminary data.</text>
</comment>
<dbReference type="Proteomes" id="UP000831701">
    <property type="component" value="Chromosome 19"/>
</dbReference>
<reference evidence="1" key="1">
    <citation type="submission" date="2022-04" db="EMBL/GenBank/DDBJ databases">
        <title>Jade perch genome.</title>
        <authorList>
            <person name="Chao B."/>
        </authorList>
    </citation>
    <scope>NUCLEOTIDE SEQUENCE</scope>
    <source>
        <strain evidence="1">CB-2022</strain>
    </source>
</reference>
<keyword evidence="2" id="KW-1185">Reference proteome</keyword>
<dbReference type="EMBL" id="CM041549">
    <property type="protein sequence ID" value="KAI3357525.1"/>
    <property type="molecule type" value="Genomic_DNA"/>
</dbReference>
<sequence>MTAKHRRGKGNHKHEDNFFKNEAAESEVRGGANNYALLLVLFLLMVVGGVTGAWFCFQQHQTLTYLTESLMGMQMKIVKLQASHEEMRQSSSKQHVAESLETRLNALEDSYALAQKQVGMALATAEQLRTSDLPAQVLSLHTEMKTRLAEMQQATVSLEQLSQLQTTLKGKSEEFEGVRIQVDGLAALSAELSQRVEFLTGSLGQAESKLEDRVGQVTALSATLDGQAAEVLGLKEQLTAYQAQLEASTLEMAAVRELLESEKFQGLQEASVEEQQQLSTPVGEIQPPAESLEQTKEETALAAAATEEKEEEVEEEEALPAHVEQEAPEGGGGGEEAEASEGEAAVQDEAPVEQRDSVAEEAEPAEEAEVVEEDQTEHEEPAASWEEEVDATQTTEEAQSVEEEEEEEVDATQTAEEAPSVEEEEVDTTQTAERRHQVSYLTPVRDEEAESQRKAKSRHARQTRRSTQGVTLTDLKEAQKTNNLSPQDRQAEEGGVLDERSCLRKGVTDDRRVKISLAESTGTTDISPKWSKMDEQGNIEPRLETLAESPLPNHLYSSVAASFGLPYCNNSFRGQESIKLINRYVEQKCFMRAVTERWWRDENQNPVQDVAELTFATKQQQRRHHYDVGRSEYNALEVCGKRLEMSSYYPRTKDLTRTRKSLTDSPPSSPSPTDKNYRHDRLSRYDSSGESATDKPLGRTSSYTRRETRLAALNKQEQDSSTKDYKKMYAEALHENERLKSRLQDSKQELVKIRSQLEKVTQRHDRISERSTALDTEKREKQALEKRVSNMEEDLKAFPALAQVQSLRRVNECLLAENRAMLRILTELKSDNQRLKDENGALIRVISKLSK</sequence>
<name>A0ACB8VQ29_9TELE</name>
<gene>
    <name evidence="1" type="ORF">L3Q82_015939</name>
</gene>
<evidence type="ECO:0000313" key="2">
    <source>
        <dbReference type="Proteomes" id="UP000831701"/>
    </source>
</evidence>
<accession>A0ACB8VQ29</accession>
<proteinExistence type="predicted"/>
<protein>
    <submittedName>
        <fullName evidence="1">Uncharacterized protein</fullName>
    </submittedName>
</protein>